<evidence type="ECO:0000256" key="6">
    <source>
        <dbReference type="ARBA" id="ARBA00023242"/>
    </source>
</evidence>
<evidence type="ECO:0000256" key="2">
    <source>
        <dbReference type="ARBA" id="ARBA00010289"/>
    </source>
</evidence>
<feature type="domain" description="Mediator complex subunit Med12" evidence="9">
    <location>
        <begin position="256"/>
        <end position="319"/>
    </location>
</feature>
<protein>
    <recommendedName>
        <fullName evidence="3">Mediator of RNA polymerase II transcription subunit 12</fullName>
    </recommendedName>
    <alternativeName>
        <fullName evidence="7">Mediator complex subunit 12</fullName>
    </alternativeName>
</protein>
<evidence type="ECO:0000256" key="7">
    <source>
        <dbReference type="ARBA" id="ARBA00032010"/>
    </source>
</evidence>
<dbReference type="EMBL" id="KB445553">
    <property type="protein sequence ID" value="EMC98551.1"/>
    <property type="molecule type" value="Genomic_DNA"/>
</dbReference>
<keyword evidence="5" id="KW-0804">Transcription</keyword>
<dbReference type="RefSeq" id="XP_007674594.1">
    <property type="nucleotide sequence ID" value="XM_007676404.1"/>
</dbReference>
<comment type="subcellular location">
    <subcellularLocation>
        <location evidence="1">Nucleus</location>
    </subcellularLocation>
</comment>
<dbReference type="Pfam" id="PF09497">
    <property type="entry name" value="Med12"/>
    <property type="match status" value="1"/>
</dbReference>
<evidence type="ECO:0000313" key="11">
    <source>
        <dbReference type="Proteomes" id="UP000011761"/>
    </source>
</evidence>
<dbReference type="HOGENOM" id="CLU_444537_0_0_1"/>
<dbReference type="PANTHER" id="PTHR46567">
    <property type="entry name" value="MEDIATOR OF RNA POLYMERASE II TRANSCRIPTION SUBUNIT 12"/>
    <property type="match status" value="1"/>
</dbReference>
<dbReference type="STRING" id="717646.M2MPA9"/>
<evidence type="ECO:0000256" key="8">
    <source>
        <dbReference type="SAM" id="MobiDB-lite"/>
    </source>
</evidence>
<comment type="similarity">
    <text evidence="2">Belongs to the Mediator complex subunit 12 family.</text>
</comment>
<dbReference type="GO" id="GO:0006357">
    <property type="term" value="P:regulation of transcription by RNA polymerase II"/>
    <property type="evidence" value="ECO:0007669"/>
    <property type="project" value="InterPro"/>
</dbReference>
<accession>M2MPA9</accession>
<name>M2MPA9_BAUPA</name>
<dbReference type="OrthoDB" id="20828at2759"/>
<dbReference type="KEGG" id="bcom:BAUCODRAFT_66410"/>
<keyword evidence="4" id="KW-0805">Transcription regulation</keyword>
<feature type="region of interest" description="Disordered" evidence="8">
    <location>
        <begin position="129"/>
        <end position="170"/>
    </location>
</feature>
<reference evidence="10 11" key="1">
    <citation type="journal article" date="2012" name="PLoS Pathog.">
        <title>Diverse lifestyles and strategies of plant pathogenesis encoded in the genomes of eighteen Dothideomycetes fungi.</title>
        <authorList>
            <person name="Ohm R.A."/>
            <person name="Feau N."/>
            <person name="Henrissat B."/>
            <person name="Schoch C.L."/>
            <person name="Horwitz B.A."/>
            <person name="Barry K.W."/>
            <person name="Condon B.J."/>
            <person name="Copeland A.C."/>
            <person name="Dhillon B."/>
            <person name="Glaser F."/>
            <person name="Hesse C.N."/>
            <person name="Kosti I."/>
            <person name="LaButti K."/>
            <person name="Lindquist E.A."/>
            <person name="Lucas S."/>
            <person name="Salamov A.A."/>
            <person name="Bradshaw R.E."/>
            <person name="Ciuffetti L."/>
            <person name="Hamelin R.C."/>
            <person name="Kema G.H.J."/>
            <person name="Lawrence C."/>
            <person name="Scott J.A."/>
            <person name="Spatafora J.W."/>
            <person name="Turgeon B.G."/>
            <person name="de Wit P.J.G.M."/>
            <person name="Zhong S."/>
            <person name="Goodwin S.B."/>
            <person name="Grigoriev I.V."/>
        </authorList>
    </citation>
    <scope>NUCLEOTIDE SEQUENCE [LARGE SCALE GENOMIC DNA]</scope>
    <source>
        <strain evidence="10 11">UAMH 10762</strain>
    </source>
</reference>
<dbReference type="AlphaFoldDB" id="M2MPA9"/>
<keyword evidence="6" id="KW-0539">Nucleus</keyword>
<evidence type="ECO:0000256" key="1">
    <source>
        <dbReference type="ARBA" id="ARBA00004123"/>
    </source>
</evidence>
<dbReference type="InterPro" id="IPR019035">
    <property type="entry name" value="Mediator_Med12"/>
</dbReference>
<evidence type="ECO:0000256" key="4">
    <source>
        <dbReference type="ARBA" id="ARBA00023015"/>
    </source>
</evidence>
<dbReference type="GO" id="GO:0003712">
    <property type="term" value="F:transcription coregulator activity"/>
    <property type="evidence" value="ECO:0007669"/>
    <property type="project" value="InterPro"/>
</dbReference>
<evidence type="ECO:0000313" key="10">
    <source>
        <dbReference type="EMBL" id="EMC98551.1"/>
    </source>
</evidence>
<dbReference type="PANTHER" id="PTHR46567:SF1">
    <property type="entry name" value="MEDIATOR OF RNA POLYMERASE II TRANSCRIPTION SUBUNIT 12"/>
    <property type="match status" value="1"/>
</dbReference>
<feature type="region of interest" description="Disordered" evidence="8">
    <location>
        <begin position="86"/>
        <end position="115"/>
    </location>
</feature>
<organism evidence="10 11">
    <name type="scientific">Baudoinia panamericana (strain UAMH 10762)</name>
    <name type="common">Angels' share fungus</name>
    <name type="synonym">Baudoinia compniacensis (strain UAMH 10762)</name>
    <dbReference type="NCBI Taxonomy" id="717646"/>
    <lineage>
        <taxon>Eukaryota</taxon>
        <taxon>Fungi</taxon>
        <taxon>Dikarya</taxon>
        <taxon>Ascomycota</taxon>
        <taxon>Pezizomycotina</taxon>
        <taxon>Dothideomycetes</taxon>
        <taxon>Dothideomycetidae</taxon>
        <taxon>Mycosphaerellales</taxon>
        <taxon>Teratosphaeriaceae</taxon>
        <taxon>Baudoinia</taxon>
    </lineage>
</organism>
<feature type="compositionally biased region" description="Low complexity" evidence="8">
    <location>
        <begin position="32"/>
        <end position="50"/>
    </location>
</feature>
<gene>
    <name evidence="10" type="ORF">BAUCODRAFT_66410</name>
</gene>
<feature type="compositionally biased region" description="Low complexity" evidence="8">
    <location>
        <begin position="1"/>
        <end position="12"/>
    </location>
</feature>
<dbReference type="eggNOG" id="KOG4522">
    <property type="taxonomic scope" value="Eukaryota"/>
</dbReference>
<feature type="region of interest" description="Disordered" evidence="8">
    <location>
        <begin position="1"/>
        <end position="50"/>
    </location>
</feature>
<evidence type="ECO:0000259" key="9">
    <source>
        <dbReference type="SMART" id="SM01281"/>
    </source>
</evidence>
<proteinExistence type="inferred from homology"/>
<keyword evidence="11" id="KW-1185">Reference proteome</keyword>
<evidence type="ECO:0000256" key="5">
    <source>
        <dbReference type="ARBA" id="ARBA00023163"/>
    </source>
</evidence>
<dbReference type="Proteomes" id="UP000011761">
    <property type="component" value="Unassembled WGS sequence"/>
</dbReference>
<dbReference type="SMART" id="SM01281">
    <property type="entry name" value="Med12"/>
    <property type="match status" value="1"/>
</dbReference>
<sequence length="647" mass="71032">MDKRTTLSTLTRPTPPQRAASGSSVYFAKPGVRPSLPSRLSSVRSASQPSHVVDLTAEGLQASRRGSAASFGLNGSVCTSPDIIQVDDEEDGQPPAKRARLTGDGLRAGGDGEESEHGLAYNVVEGEELPAPPKQTTPNAQGALARRRRRVGESTARKATGVVPPPVATKLPPPKNVADFCVWTGNHPEDTLNDAVVKAGYSDTKLSSTNESNSAKPSIWQNLTSKNNTGLQMLSYLFTQVLDKKQALGKCTAPSTFKPPPRVTVTDTKREAWLRDLANPDVPLRKQSRTIPHGIRGKLLLDQCLSKDIPLQRAVWLAKCVGANELRAFRRKGVTGAIAASGESKWVREWTVSVEQFFEGVIASCGEQEWQGRMNYAVKLVTALYAEGLLEVDHYLDWIVSNFAEATIGRLPIWIVLVLIFWKHVIRFVRRGRTLAEATLAHIHGLHEVPRTSNEALRLRLQKLIAVLAVTSRGCLVIPSTWQKYKHLLKPSGPANAESTMKSIVEDIARRNERLVVSSTETLARIRGPLVKLYDILDSVGLDSDIDELTKQCSAQIPDTSHLLAALLDWASTPYRYGDARVYLSATIIQILRRQGHDTDAAVLAWLGDADRRTSAQLELVYRVIGELVRFNAFAVGRYLQFLISTG</sequence>
<dbReference type="GeneID" id="19116279"/>
<feature type="non-terminal residue" evidence="10">
    <location>
        <position position="647"/>
    </location>
</feature>
<dbReference type="GO" id="GO:0016592">
    <property type="term" value="C:mediator complex"/>
    <property type="evidence" value="ECO:0007669"/>
    <property type="project" value="InterPro"/>
</dbReference>
<evidence type="ECO:0000256" key="3">
    <source>
        <dbReference type="ARBA" id="ARBA00019622"/>
    </source>
</evidence>